<evidence type="ECO:0000256" key="1">
    <source>
        <dbReference type="SAM" id="MobiDB-lite"/>
    </source>
</evidence>
<evidence type="ECO:0000313" key="2">
    <source>
        <dbReference type="EMBL" id="GBQ19482.1"/>
    </source>
</evidence>
<feature type="region of interest" description="Disordered" evidence="1">
    <location>
        <begin position="430"/>
        <end position="450"/>
    </location>
</feature>
<organism evidence="2 3">
    <name type="scientific">Gluconacetobacter sacchari DSM 12717</name>
    <dbReference type="NCBI Taxonomy" id="1307940"/>
    <lineage>
        <taxon>Bacteria</taxon>
        <taxon>Pseudomonadati</taxon>
        <taxon>Pseudomonadota</taxon>
        <taxon>Alphaproteobacteria</taxon>
        <taxon>Acetobacterales</taxon>
        <taxon>Acetobacteraceae</taxon>
        <taxon>Gluconacetobacter</taxon>
    </lineage>
</organism>
<sequence>MTWMIEVDLPANGWRARPYQRPLWRYLRGGGKRAYEVAHRRWGKDDVALNWAAISAMKNVGNYWHMLPEASQARKAIWDAVNPHTGRRRIDEAFPAEIRATTKDNEMFIRFVNGSTWQVVGSDNFNSLVGSTPRGVVFSEWALSNPSAWAFLSPILLENGGWAIFITTPRGRNHAKTFFDAMRHEPGWFCEVSNVEKTGRFTPEQLAAERRQLVAQYGEDDGAAKYEQEYDCSFDAAIQGSYYGKIMKHLDEQGRIGDVPYDPSLPCITAWDLGYGDSTVIWIAQQQGAEVRVIDCIAGSGMGLDWYAKQLSERPYIYRQHIGPHDAENGDIGTGKRRIDILRGLGVKPLRVLPRTGVDDGISAARALLPRCRFDQKKCQRGINALEQYRKSWDDVNKVFRDRPLHDWSSDYADAFRYLAVGLRDREVPEKQPAKPRLQLGSAGGGWMGI</sequence>
<dbReference type="Gene3D" id="3.30.420.280">
    <property type="match status" value="1"/>
</dbReference>
<dbReference type="EMBL" id="BAQP01000007">
    <property type="protein sequence ID" value="GBQ19482.1"/>
    <property type="molecule type" value="Genomic_DNA"/>
</dbReference>
<dbReference type="Pfam" id="PF03237">
    <property type="entry name" value="Terminase_6N"/>
    <property type="match status" value="1"/>
</dbReference>
<protein>
    <recommendedName>
        <fullName evidence="4">Terminase</fullName>
    </recommendedName>
</protein>
<accession>A0ABQ0P2A1</accession>
<comment type="caution">
    <text evidence="2">The sequence shown here is derived from an EMBL/GenBank/DDBJ whole genome shotgun (WGS) entry which is preliminary data.</text>
</comment>
<evidence type="ECO:0008006" key="4">
    <source>
        <dbReference type="Google" id="ProtNLM"/>
    </source>
</evidence>
<evidence type="ECO:0000313" key="3">
    <source>
        <dbReference type="Proteomes" id="UP001060895"/>
    </source>
</evidence>
<dbReference type="InterPro" id="IPR027417">
    <property type="entry name" value="P-loop_NTPase"/>
</dbReference>
<gene>
    <name evidence="2" type="ORF">AA12717_0263</name>
</gene>
<name>A0ABQ0P2A1_9PROT</name>
<dbReference type="Gene3D" id="3.40.50.300">
    <property type="entry name" value="P-loop containing nucleotide triphosphate hydrolases"/>
    <property type="match status" value="1"/>
</dbReference>
<keyword evidence="3" id="KW-1185">Reference proteome</keyword>
<dbReference type="Proteomes" id="UP001060895">
    <property type="component" value="Unassembled WGS sequence"/>
</dbReference>
<reference evidence="2" key="1">
    <citation type="submission" date="2013-04" db="EMBL/GenBank/DDBJ databases">
        <title>The genome sequencing project of 58 acetic acid bacteria.</title>
        <authorList>
            <person name="Okamoto-Kainuma A."/>
            <person name="Ishikawa M."/>
            <person name="Umino S."/>
            <person name="Koizumi Y."/>
            <person name="Shiwa Y."/>
            <person name="Yoshikawa H."/>
            <person name="Matsutani M."/>
            <person name="Matsushita K."/>
        </authorList>
    </citation>
    <scope>NUCLEOTIDE SEQUENCE</scope>
    <source>
        <strain evidence="2">DSM 12717</strain>
    </source>
</reference>
<proteinExistence type="predicted"/>